<organism evidence="2">
    <name type="scientific">Pseudogymnoascus destructans</name>
    <dbReference type="NCBI Taxonomy" id="655981"/>
    <lineage>
        <taxon>Eukaryota</taxon>
        <taxon>Fungi</taxon>
        <taxon>Dikarya</taxon>
        <taxon>Ascomycota</taxon>
        <taxon>Pezizomycotina</taxon>
        <taxon>Leotiomycetes</taxon>
        <taxon>Thelebolales</taxon>
        <taxon>Thelebolaceae</taxon>
        <taxon>Pseudogymnoascus</taxon>
    </lineage>
</organism>
<evidence type="ECO:0000259" key="1">
    <source>
        <dbReference type="Pfam" id="PF20150"/>
    </source>
</evidence>
<reference evidence="2" key="1">
    <citation type="submission" date="2016-03" db="EMBL/GenBank/DDBJ databases">
        <title>Updated assembly of Pseudogymnoascus destructans, the fungus causing white-nose syndrome of bats.</title>
        <authorList>
            <person name="Palmer J.M."/>
            <person name="Drees K.P."/>
            <person name="Foster J.T."/>
            <person name="Lindner D.L."/>
        </authorList>
    </citation>
    <scope>NUCLEOTIDE SEQUENCE [LARGE SCALE GENOMIC DNA]</scope>
    <source>
        <strain evidence="2">20631-21</strain>
    </source>
</reference>
<dbReference type="Proteomes" id="UP000077154">
    <property type="component" value="Unassembled WGS sequence"/>
</dbReference>
<accession>A0A177AJV5</accession>
<protein>
    <recommendedName>
        <fullName evidence="1">2EXR domain-containing protein</fullName>
    </recommendedName>
</protein>
<dbReference type="GeneID" id="36284205"/>
<name>A0A177AJV5_9PEZI</name>
<dbReference type="AlphaFoldDB" id="A0A177AJV5"/>
<dbReference type="VEuPathDB" id="FungiDB:GMDG_00402"/>
<proteinExistence type="predicted"/>
<sequence length="224" mass="25859">MGPAELPSAPVKQRTQRFKFFPNLPSEIRLMVWNFCLPGPRVLDVKMRRIFFRASTGKVTNSPRFMSSLDHPVILHICSESRSVALKHYTLAFPNTMRLKTKTSPAQIYIDFSIDMVWFDNLHYFPTQWFHSARTSPNTNLAKIRFLVMRHCVDHIVMDSTRSLTPGFFPALEAIYQVDHRIKVPHSVSLDVHGQCISRPLAKLWEKDGKKCPIIYLAHANEIP</sequence>
<dbReference type="RefSeq" id="XP_024327610.1">
    <property type="nucleotide sequence ID" value="XM_024464798.1"/>
</dbReference>
<evidence type="ECO:0000313" key="2">
    <source>
        <dbReference type="EMBL" id="OAF62338.1"/>
    </source>
</evidence>
<dbReference type="PANTHER" id="PTHR35910">
    <property type="entry name" value="2EXR DOMAIN-CONTAINING PROTEIN"/>
    <property type="match status" value="1"/>
</dbReference>
<dbReference type="eggNOG" id="ENOG502SSSZ">
    <property type="taxonomic scope" value="Eukaryota"/>
</dbReference>
<dbReference type="Pfam" id="PF20150">
    <property type="entry name" value="2EXR"/>
    <property type="match status" value="1"/>
</dbReference>
<gene>
    <name evidence="2" type="ORF">VC83_01113</name>
</gene>
<dbReference type="InterPro" id="IPR045518">
    <property type="entry name" value="2EXR"/>
</dbReference>
<dbReference type="EMBL" id="KV441387">
    <property type="protein sequence ID" value="OAF62338.1"/>
    <property type="molecule type" value="Genomic_DNA"/>
</dbReference>
<dbReference type="OrthoDB" id="3513892at2759"/>
<feature type="domain" description="2EXR" evidence="1">
    <location>
        <begin position="18"/>
        <end position="117"/>
    </location>
</feature>
<dbReference type="PANTHER" id="PTHR35910:SF6">
    <property type="entry name" value="2EXR DOMAIN-CONTAINING PROTEIN"/>
    <property type="match status" value="1"/>
</dbReference>